<dbReference type="InterPro" id="IPR024047">
    <property type="entry name" value="MM3350-like_sf"/>
</dbReference>
<dbReference type="RefSeq" id="WP_119901161.1">
    <property type="nucleotide sequence ID" value="NZ_QNRC01000096.1"/>
</dbReference>
<comment type="caution">
    <text evidence="2">The sequence shown here is derived from an EMBL/GenBank/DDBJ whole genome shotgun (WGS) entry which is preliminary data.</text>
</comment>
<dbReference type="PANTHER" id="PTHR41878:SF1">
    <property type="entry name" value="TNPR PROTEIN"/>
    <property type="match status" value="1"/>
</dbReference>
<keyword evidence="3" id="KW-1185">Reference proteome</keyword>
<dbReference type="Gene3D" id="3.10.290.30">
    <property type="entry name" value="MM3350-like"/>
    <property type="match status" value="1"/>
</dbReference>
<dbReference type="OrthoDB" id="9816539at2"/>
<feature type="domain" description="Plasmid pRiA4b Orf3-like" evidence="1">
    <location>
        <begin position="5"/>
        <end position="169"/>
    </location>
</feature>
<evidence type="ECO:0000313" key="2">
    <source>
        <dbReference type="EMBL" id="RJK98806.1"/>
    </source>
</evidence>
<dbReference type="AlphaFoldDB" id="A0A418ZQZ7"/>
<dbReference type="Proteomes" id="UP000283587">
    <property type="component" value="Unassembled WGS sequence"/>
</dbReference>
<sequence length="200" mass="22406">MTLIARLRILLNDVDPQPMRHIEVPLKIRLDRLHEVIQAAMGWTNTHLYEFRAGDASWGMPDPDGFYDGPMPAQKAALQKVLEDTGTKTIHYVYDFGDDWDHSIRIEKVNEAVPGVTYPRLLKASGACPPEDVGGAPSYEEFLVALADPHHEPHEDMVRWSGGSFDPEDACSDSIVERFDRLAKRWAPRPAKPKAPKGAP</sequence>
<organism evidence="2 3">
    <name type="scientific">Paracoccus siganidrum</name>
    <dbReference type="NCBI Taxonomy" id="1276757"/>
    <lineage>
        <taxon>Bacteria</taxon>
        <taxon>Pseudomonadati</taxon>
        <taxon>Pseudomonadota</taxon>
        <taxon>Alphaproteobacteria</taxon>
        <taxon>Rhodobacterales</taxon>
        <taxon>Paracoccaceae</taxon>
        <taxon>Paracoccus</taxon>
    </lineage>
</organism>
<gene>
    <name evidence="2" type="ORF">D3P05_23600</name>
</gene>
<dbReference type="InterPro" id="IPR012912">
    <property type="entry name" value="Plasmid_pRiA4b_Orf3-like"/>
</dbReference>
<dbReference type="Pfam" id="PF07929">
    <property type="entry name" value="PRiA4_ORF3"/>
    <property type="match status" value="1"/>
</dbReference>
<dbReference type="EMBL" id="QZEW01000201">
    <property type="protein sequence ID" value="RJK98806.1"/>
    <property type="molecule type" value="Genomic_DNA"/>
</dbReference>
<evidence type="ECO:0000313" key="3">
    <source>
        <dbReference type="Proteomes" id="UP000283587"/>
    </source>
</evidence>
<reference evidence="3" key="1">
    <citation type="submission" date="2018-09" db="EMBL/GenBank/DDBJ databases">
        <title>Paracoccus onubensis nov. sp. a moderate halophilic bacterium isolated from Gruta de las Maravillas (Aracena, Spain).</title>
        <authorList>
            <person name="Jurado V."/>
            <person name="Gutierrez-Patricio S."/>
            <person name="Gonzalez-Pimentel J.L."/>
            <person name="Miller A.Z."/>
            <person name="Laiz L."/>
            <person name="Saiz-Jimenez C."/>
        </authorList>
    </citation>
    <scope>NUCLEOTIDE SEQUENCE [LARGE SCALE GENOMIC DNA]</scope>
    <source>
        <strain evidence="3">DSM 26381</strain>
    </source>
</reference>
<evidence type="ECO:0000259" key="1">
    <source>
        <dbReference type="Pfam" id="PF07929"/>
    </source>
</evidence>
<protein>
    <submittedName>
        <fullName evidence="2">Plasmid pRiA4b ORF-3 family protein</fullName>
    </submittedName>
</protein>
<proteinExistence type="predicted"/>
<name>A0A418ZQZ7_9RHOB</name>
<dbReference type="PANTHER" id="PTHR41878">
    <property type="entry name" value="LEXA REPRESSOR-RELATED"/>
    <property type="match status" value="1"/>
</dbReference>
<dbReference type="SUPFAM" id="SSF159941">
    <property type="entry name" value="MM3350-like"/>
    <property type="match status" value="1"/>
</dbReference>
<accession>A0A418ZQZ7</accession>